<evidence type="ECO:0000256" key="8">
    <source>
        <dbReference type="SAM" id="MobiDB-lite"/>
    </source>
</evidence>
<dbReference type="InterPro" id="IPR004433">
    <property type="entry name" value="MenaQ_synth_MenD"/>
</dbReference>
<dbReference type="Gene3D" id="3.40.50.970">
    <property type="match status" value="2"/>
</dbReference>
<feature type="region of interest" description="Disordered" evidence="8">
    <location>
        <begin position="193"/>
        <end position="214"/>
    </location>
</feature>
<accession>A0A1Y6BDQ5</accession>
<comment type="cofactor">
    <cofactor evidence="7">
        <name>thiamine diphosphate</name>
        <dbReference type="ChEBI" id="CHEBI:58937"/>
    </cofactor>
    <text evidence="7">Binds 1 thiamine pyrophosphate per subunit.</text>
</comment>
<dbReference type="PIRSF" id="PIRSF004983">
    <property type="entry name" value="MenD"/>
    <property type="match status" value="1"/>
</dbReference>
<organism evidence="11 12">
    <name type="scientific">Tistlia consotensis USBA 355</name>
    <dbReference type="NCBI Taxonomy" id="560819"/>
    <lineage>
        <taxon>Bacteria</taxon>
        <taxon>Pseudomonadati</taxon>
        <taxon>Pseudomonadota</taxon>
        <taxon>Alphaproteobacteria</taxon>
        <taxon>Rhodospirillales</taxon>
        <taxon>Rhodovibrionaceae</taxon>
        <taxon>Tistlia</taxon>
    </lineage>
</organism>
<dbReference type="SUPFAM" id="SSF52518">
    <property type="entry name" value="Thiamin diphosphate-binding fold (THDP-binding)"/>
    <property type="match status" value="2"/>
</dbReference>
<dbReference type="InterPro" id="IPR029061">
    <property type="entry name" value="THDP-binding"/>
</dbReference>
<dbReference type="GO" id="GO:0000287">
    <property type="term" value="F:magnesium ion binding"/>
    <property type="evidence" value="ECO:0007669"/>
    <property type="project" value="UniProtKB-UniRule"/>
</dbReference>
<dbReference type="Pfam" id="PF02776">
    <property type="entry name" value="TPP_enzyme_N"/>
    <property type="match status" value="1"/>
</dbReference>
<evidence type="ECO:0000256" key="7">
    <source>
        <dbReference type="HAMAP-Rule" id="MF_01659"/>
    </source>
</evidence>
<keyword evidence="2 7" id="KW-0808">Transferase</keyword>
<comment type="function">
    <text evidence="7">Catalyzes the thiamine diphosphate-dependent decarboxylation of 2-oxoglutarate and the subsequent addition of the resulting succinic semialdehyde-thiamine pyrophosphate anion to isochorismate to yield 2-succinyl-5-enolpyruvyl-6-hydroxy-3-cyclohexene-1-carboxylate (SEPHCHC).</text>
</comment>
<dbReference type="PANTHER" id="PTHR42916">
    <property type="entry name" value="2-SUCCINYL-5-ENOLPYRUVYL-6-HYDROXY-3-CYCLOHEXENE-1-CARBOXYLATE SYNTHASE"/>
    <property type="match status" value="1"/>
</dbReference>
<dbReference type="STRING" id="560819.SAMN05428998_103174"/>
<evidence type="ECO:0000256" key="3">
    <source>
        <dbReference type="ARBA" id="ARBA00022723"/>
    </source>
</evidence>
<dbReference type="GO" id="GO:0009234">
    <property type="term" value="P:menaquinone biosynthetic process"/>
    <property type="evidence" value="ECO:0007669"/>
    <property type="project" value="UniProtKB-UniRule"/>
</dbReference>
<dbReference type="HAMAP" id="MF_01659">
    <property type="entry name" value="MenD"/>
    <property type="match status" value="1"/>
</dbReference>
<dbReference type="Gene3D" id="3.40.50.1220">
    <property type="entry name" value="TPP-binding domain"/>
    <property type="match status" value="1"/>
</dbReference>
<sequence length="577" mass="59459">MSGQGAMAAERMNLNLLWCKAIAAELGRAGVRHAVLTVGGRSAAMVLALGQDPAFACVTRVDERGAAFLALGIARTTGRPVAVVTTSGSAVANLLPALTEAAAWGTPLVLLTCDRPPEERAGGGPQASDHLGLCASMVEAALDLPMPDAAPSALATLRAELAGVLRHVLPGPARGPVQINVPLQGRVASLDAGSDWQPRRLPPGPAEPLAAPASPPVEVEPLLAALGARPGLRGLIVAGPEAPVPPAWIAELAGATGFPLFADAASGLRRPAAPNLVSLADILVLSPALAAEPPELILQVGAAPVSHTLHGYLRRQSAPVLRIARRPVEADFLHGRIEPLVAPDRAALQRLTEALAPGDAAWRDGWLAAEAGARARREEALALAGWGDAQAAAVACAAPGFELTLLANSMPARLGNLFCEPGPDAHPILCNRGVNGIDGTLSTFLGALLGHGGRGLAIVGDQAMLHDLASLEPLAERRLDGCICLFNNKGPGIFDLSVWPEDAGLRARLRHRTRIDFGPIAAGFGLAYERAGDAASLAAALGRAAQREGLSVVEADLPEDSLFDRFPGAVRRWLGVA</sequence>
<evidence type="ECO:0000256" key="5">
    <source>
        <dbReference type="ARBA" id="ARBA00023052"/>
    </source>
</evidence>
<dbReference type="InterPro" id="IPR029035">
    <property type="entry name" value="DHS-like_NAD/FAD-binding_dom"/>
</dbReference>
<evidence type="ECO:0000256" key="4">
    <source>
        <dbReference type="ARBA" id="ARBA00022842"/>
    </source>
</evidence>
<comment type="pathway">
    <text evidence="7">Quinol/quinone metabolism; menaquinone biosynthesis.</text>
</comment>
<dbReference type="RefSeq" id="WP_085121613.1">
    <property type="nucleotide sequence ID" value="NZ_FWZX01000003.1"/>
</dbReference>
<dbReference type="InterPro" id="IPR012001">
    <property type="entry name" value="Thiamin_PyroP_enz_TPP-bd_dom"/>
</dbReference>
<evidence type="ECO:0000313" key="12">
    <source>
        <dbReference type="Proteomes" id="UP000192917"/>
    </source>
</evidence>
<evidence type="ECO:0000256" key="1">
    <source>
        <dbReference type="ARBA" id="ARBA00022428"/>
    </source>
</evidence>
<dbReference type="GO" id="GO:0030976">
    <property type="term" value="F:thiamine pyrophosphate binding"/>
    <property type="evidence" value="ECO:0007669"/>
    <property type="project" value="UniProtKB-UniRule"/>
</dbReference>
<evidence type="ECO:0000313" key="11">
    <source>
        <dbReference type="EMBL" id="SMF03977.1"/>
    </source>
</evidence>
<comment type="catalytic activity">
    <reaction evidence="7">
        <text>isochorismate + 2-oxoglutarate + H(+) = 5-enolpyruvoyl-6-hydroxy-2-succinyl-cyclohex-3-ene-1-carboxylate + CO2</text>
        <dbReference type="Rhea" id="RHEA:25593"/>
        <dbReference type="ChEBI" id="CHEBI:15378"/>
        <dbReference type="ChEBI" id="CHEBI:16526"/>
        <dbReference type="ChEBI" id="CHEBI:16810"/>
        <dbReference type="ChEBI" id="CHEBI:29780"/>
        <dbReference type="ChEBI" id="CHEBI:58818"/>
        <dbReference type="EC" id="2.2.1.9"/>
    </reaction>
</comment>
<evidence type="ECO:0000259" key="10">
    <source>
        <dbReference type="Pfam" id="PF02776"/>
    </source>
</evidence>
<comment type="subunit">
    <text evidence="7">Homodimer.</text>
</comment>
<keyword evidence="4 7" id="KW-0460">Magnesium</keyword>
<keyword evidence="1 7" id="KW-0474">Menaquinone biosynthesis</keyword>
<comment type="similarity">
    <text evidence="7">Belongs to the TPP enzyme family. MenD subfamily.</text>
</comment>
<keyword evidence="6 7" id="KW-0464">Manganese</keyword>
<dbReference type="NCBIfam" id="TIGR00173">
    <property type="entry name" value="menD"/>
    <property type="match status" value="1"/>
</dbReference>
<keyword evidence="12" id="KW-1185">Reference proteome</keyword>
<reference evidence="11 12" key="1">
    <citation type="submission" date="2017-04" db="EMBL/GenBank/DDBJ databases">
        <authorList>
            <person name="Afonso C.L."/>
            <person name="Miller P.J."/>
            <person name="Scott M.A."/>
            <person name="Spackman E."/>
            <person name="Goraichik I."/>
            <person name="Dimitrov K.M."/>
            <person name="Suarez D.L."/>
            <person name="Swayne D.E."/>
        </authorList>
    </citation>
    <scope>NUCLEOTIDE SEQUENCE [LARGE SCALE GENOMIC DNA]</scope>
    <source>
        <strain evidence="11 12">USBA 355</strain>
    </source>
</reference>
<dbReference type="EC" id="2.2.1.9" evidence="7"/>
<feature type="domain" description="Thiamine pyrophosphate enzyme TPP-binding" evidence="9">
    <location>
        <begin position="445"/>
        <end position="554"/>
    </location>
</feature>
<dbReference type="UniPathway" id="UPA00079"/>
<keyword evidence="3 7" id="KW-0479">Metal-binding</keyword>
<protein>
    <recommendedName>
        <fullName evidence="7">2-succinyl-5-enolpyruvyl-6-hydroxy-3-cyclohexene-1-carboxylate synthase</fullName>
        <shortName evidence="7">SEPHCHC synthase</shortName>
        <ecNumber evidence="7">2.2.1.9</ecNumber>
    </recommendedName>
    <alternativeName>
        <fullName evidence="7">Menaquinone biosynthesis protein MenD</fullName>
    </alternativeName>
</protein>
<keyword evidence="5 7" id="KW-0786">Thiamine pyrophosphate</keyword>
<dbReference type="Proteomes" id="UP000192917">
    <property type="component" value="Unassembled WGS sequence"/>
</dbReference>
<dbReference type="Pfam" id="PF02775">
    <property type="entry name" value="TPP_enzyme_C"/>
    <property type="match status" value="1"/>
</dbReference>
<dbReference type="GO" id="GO:0070204">
    <property type="term" value="F:2-succinyl-5-enolpyruvyl-6-hydroxy-3-cyclohexene-1-carboxylic-acid synthase activity"/>
    <property type="evidence" value="ECO:0007669"/>
    <property type="project" value="UniProtKB-UniRule"/>
</dbReference>
<dbReference type="AlphaFoldDB" id="A0A1Y6BDQ5"/>
<comment type="cofactor">
    <cofactor evidence="7">
        <name>Mg(2+)</name>
        <dbReference type="ChEBI" id="CHEBI:18420"/>
    </cofactor>
    <cofactor evidence="7">
        <name>Mn(2+)</name>
        <dbReference type="ChEBI" id="CHEBI:29035"/>
    </cofactor>
</comment>
<dbReference type="SUPFAM" id="SSF52467">
    <property type="entry name" value="DHS-like NAD/FAD-binding domain"/>
    <property type="match status" value="1"/>
</dbReference>
<gene>
    <name evidence="7" type="primary">menD</name>
    <name evidence="11" type="ORF">SAMN05428998_103174</name>
</gene>
<dbReference type="EMBL" id="FWZX01000003">
    <property type="protein sequence ID" value="SMF03977.1"/>
    <property type="molecule type" value="Genomic_DNA"/>
</dbReference>
<evidence type="ECO:0000259" key="9">
    <source>
        <dbReference type="Pfam" id="PF02775"/>
    </source>
</evidence>
<evidence type="ECO:0000256" key="6">
    <source>
        <dbReference type="ARBA" id="ARBA00023211"/>
    </source>
</evidence>
<dbReference type="GO" id="GO:0030145">
    <property type="term" value="F:manganese ion binding"/>
    <property type="evidence" value="ECO:0007669"/>
    <property type="project" value="UniProtKB-UniRule"/>
</dbReference>
<comment type="pathway">
    <text evidence="7">Quinol/quinone metabolism; 1,4-dihydroxy-2-naphthoate biosynthesis; 1,4-dihydroxy-2-naphthoate from chorismate: step 2/7.</text>
</comment>
<dbReference type="PANTHER" id="PTHR42916:SF1">
    <property type="entry name" value="PROTEIN PHYLLO, CHLOROPLASTIC"/>
    <property type="match status" value="1"/>
</dbReference>
<evidence type="ECO:0000256" key="2">
    <source>
        <dbReference type="ARBA" id="ARBA00022679"/>
    </source>
</evidence>
<dbReference type="UniPathway" id="UPA01057">
    <property type="reaction ID" value="UER00164"/>
</dbReference>
<proteinExistence type="inferred from homology"/>
<feature type="domain" description="Thiamine pyrophosphate enzyme N-terminal TPP-binding" evidence="10">
    <location>
        <begin position="20"/>
        <end position="130"/>
    </location>
</feature>
<dbReference type="InterPro" id="IPR011766">
    <property type="entry name" value="TPP_enzyme_TPP-bd"/>
</dbReference>
<name>A0A1Y6BDQ5_9PROT</name>